<proteinExistence type="predicted"/>
<keyword evidence="2" id="KW-1185">Reference proteome</keyword>
<sequence>WLQVTGASGFVGANALEAVLEAGYPARALVRPTRTANLKAAYGHYGAKFEVAEIDDLATSDLSAAFKGVWAVLHVGSPLPDAPDVTAEVNITSAIDGTKRVLAAAHAAGVKKIVFTSTFATLYDPALTWKEATYTEKDWFKPSREDALKDGVDPWTVYVIGKTLAEQEVWKFADEHKDYDVTTINPGFVLGRFAKGQTIGSLAVGSNKMVYGHIVGGPLFDHGPFLPTFVNVRDLSALQVRALQVGDVGQRKRILAHSGPIVFREVAEYLHKAHPEIEARISKLDDSNTGKVGEYAKLSGSNAKELFGFEKFIGFEQTIDETVAALLEKEKE</sequence>
<feature type="non-terminal residue" evidence="1">
    <location>
        <position position="1"/>
    </location>
</feature>
<accession>A0ACB8RJQ6</accession>
<protein>
    <submittedName>
        <fullName evidence="1">NAD(P)-binding protein</fullName>
    </submittedName>
</protein>
<organism evidence="1 2">
    <name type="scientific">Auriscalpium vulgare</name>
    <dbReference type="NCBI Taxonomy" id="40419"/>
    <lineage>
        <taxon>Eukaryota</taxon>
        <taxon>Fungi</taxon>
        <taxon>Dikarya</taxon>
        <taxon>Basidiomycota</taxon>
        <taxon>Agaricomycotina</taxon>
        <taxon>Agaricomycetes</taxon>
        <taxon>Russulales</taxon>
        <taxon>Auriscalpiaceae</taxon>
        <taxon>Auriscalpium</taxon>
    </lineage>
</organism>
<evidence type="ECO:0000313" key="2">
    <source>
        <dbReference type="Proteomes" id="UP000814033"/>
    </source>
</evidence>
<evidence type="ECO:0000313" key="1">
    <source>
        <dbReference type="EMBL" id="KAI0043830.1"/>
    </source>
</evidence>
<gene>
    <name evidence="1" type="ORF">FA95DRAFT_1470497</name>
</gene>
<name>A0ACB8RJQ6_9AGAM</name>
<reference evidence="1" key="2">
    <citation type="journal article" date="2022" name="New Phytol.">
        <title>Evolutionary transition to the ectomycorrhizal habit in the genomes of a hyperdiverse lineage of mushroom-forming fungi.</title>
        <authorList>
            <person name="Looney B."/>
            <person name="Miyauchi S."/>
            <person name="Morin E."/>
            <person name="Drula E."/>
            <person name="Courty P.E."/>
            <person name="Kohler A."/>
            <person name="Kuo A."/>
            <person name="LaButti K."/>
            <person name="Pangilinan J."/>
            <person name="Lipzen A."/>
            <person name="Riley R."/>
            <person name="Andreopoulos W."/>
            <person name="He G."/>
            <person name="Johnson J."/>
            <person name="Nolan M."/>
            <person name="Tritt A."/>
            <person name="Barry K.W."/>
            <person name="Grigoriev I.V."/>
            <person name="Nagy L.G."/>
            <person name="Hibbett D."/>
            <person name="Henrissat B."/>
            <person name="Matheny P.B."/>
            <person name="Labbe J."/>
            <person name="Martin F.M."/>
        </authorList>
    </citation>
    <scope>NUCLEOTIDE SEQUENCE</scope>
    <source>
        <strain evidence="1">FP105234-sp</strain>
    </source>
</reference>
<dbReference type="EMBL" id="MU276003">
    <property type="protein sequence ID" value="KAI0043830.1"/>
    <property type="molecule type" value="Genomic_DNA"/>
</dbReference>
<reference evidence="1" key="1">
    <citation type="submission" date="2021-02" db="EMBL/GenBank/DDBJ databases">
        <authorList>
            <consortium name="DOE Joint Genome Institute"/>
            <person name="Ahrendt S."/>
            <person name="Looney B.P."/>
            <person name="Miyauchi S."/>
            <person name="Morin E."/>
            <person name="Drula E."/>
            <person name="Courty P.E."/>
            <person name="Chicoki N."/>
            <person name="Fauchery L."/>
            <person name="Kohler A."/>
            <person name="Kuo A."/>
            <person name="Labutti K."/>
            <person name="Pangilinan J."/>
            <person name="Lipzen A."/>
            <person name="Riley R."/>
            <person name="Andreopoulos W."/>
            <person name="He G."/>
            <person name="Johnson J."/>
            <person name="Barry K.W."/>
            <person name="Grigoriev I.V."/>
            <person name="Nagy L."/>
            <person name="Hibbett D."/>
            <person name="Henrissat B."/>
            <person name="Matheny P.B."/>
            <person name="Labbe J."/>
            <person name="Martin F."/>
        </authorList>
    </citation>
    <scope>NUCLEOTIDE SEQUENCE</scope>
    <source>
        <strain evidence="1">FP105234-sp</strain>
    </source>
</reference>
<feature type="non-terminal residue" evidence="1">
    <location>
        <position position="332"/>
    </location>
</feature>
<comment type="caution">
    <text evidence="1">The sequence shown here is derived from an EMBL/GenBank/DDBJ whole genome shotgun (WGS) entry which is preliminary data.</text>
</comment>
<dbReference type="Proteomes" id="UP000814033">
    <property type="component" value="Unassembled WGS sequence"/>
</dbReference>